<evidence type="ECO:0000256" key="6">
    <source>
        <dbReference type="ARBA" id="ARBA00044535"/>
    </source>
</evidence>
<dbReference type="GO" id="GO:0004386">
    <property type="term" value="F:helicase activity"/>
    <property type="evidence" value="ECO:0007669"/>
    <property type="project" value="UniProtKB-KW"/>
</dbReference>
<keyword evidence="2" id="KW-0378">Hydrolase</keyword>
<dbReference type="EMBL" id="CP065425">
    <property type="protein sequence ID" value="QQZ10994.1"/>
    <property type="molecule type" value="Genomic_DNA"/>
</dbReference>
<dbReference type="InterPro" id="IPR001650">
    <property type="entry name" value="Helicase_C-like"/>
</dbReference>
<dbReference type="SMART" id="SM00487">
    <property type="entry name" value="DEXDc"/>
    <property type="match status" value="1"/>
</dbReference>
<dbReference type="InterPro" id="IPR004589">
    <property type="entry name" value="DNA_helicase_ATP-dep_RecQ"/>
</dbReference>
<dbReference type="Gene3D" id="3.40.50.300">
    <property type="entry name" value="P-loop containing nucleotide triphosphate hydrolases"/>
    <property type="match status" value="2"/>
</dbReference>
<dbReference type="InterPro" id="IPR011545">
    <property type="entry name" value="DEAD/DEAH_box_helicase_dom"/>
</dbReference>
<keyword evidence="4" id="KW-0067">ATP-binding</keyword>
<dbReference type="InterPro" id="IPR014001">
    <property type="entry name" value="Helicase_ATP-bd"/>
</dbReference>
<dbReference type="PROSITE" id="PS51194">
    <property type="entry name" value="HELICASE_CTER"/>
    <property type="match status" value="1"/>
</dbReference>
<keyword evidence="11" id="KW-1185">Reference proteome</keyword>
<dbReference type="RefSeq" id="WP_202780273.1">
    <property type="nucleotide sequence ID" value="NZ_CP065425.1"/>
</dbReference>
<dbReference type="SUPFAM" id="SSF52540">
    <property type="entry name" value="P-loop containing nucleoside triphosphate hydrolases"/>
    <property type="match status" value="1"/>
</dbReference>
<evidence type="ECO:0000256" key="2">
    <source>
        <dbReference type="ARBA" id="ARBA00022801"/>
    </source>
</evidence>
<evidence type="ECO:0000259" key="9">
    <source>
        <dbReference type="PROSITE" id="PS51194"/>
    </source>
</evidence>
<dbReference type="SMART" id="SM00490">
    <property type="entry name" value="HELICc"/>
    <property type="match status" value="1"/>
</dbReference>
<name>A0ABX7E700_9BACI</name>
<keyword evidence="1" id="KW-0547">Nucleotide-binding</keyword>
<protein>
    <recommendedName>
        <fullName evidence="6">ATP-dependent DNA helicase RecQ</fullName>
    </recommendedName>
    <alternativeName>
        <fullName evidence="7">DNA 3'-5' helicase RecQ</fullName>
    </alternativeName>
</protein>
<feature type="domain" description="Helicase C-terminal" evidence="9">
    <location>
        <begin position="220"/>
        <end position="367"/>
    </location>
</feature>
<dbReference type="Pfam" id="PF16124">
    <property type="entry name" value="RecQ_Zn_bind"/>
    <property type="match status" value="1"/>
</dbReference>
<dbReference type="InterPro" id="IPR027417">
    <property type="entry name" value="P-loop_NTPase"/>
</dbReference>
<dbReference type="Pfam" id="PF00271">
    <property type="entry name" value="Helicase_C"/>
    <property type="match status" value="1"/>
</dbReference>
<dbReference type="Proteomes" id="UP000595691">
    <property type="component" value="Chromosome"/>
</dbReference>
<evidence type="ECO:0000256" key="1">
    <source>
        <dbReference type="ARBA" id="ARBA00022741"/>
    </source>
</evidence>
<reference evidence="10 11" key="1">
    <citation type="submission" date="2020-11" db="EMBL/GenBank/DDBJ databases">
        <title>Taxonomic evaluation of the Bacillus sporothermodurans group of bacteria based on whole genome sequences.</title>
        <authorList>
            <person name="Fiedler G."/>
            <person name="Herbstmann A.-D."/>
            <person name="Doll E."/>
            <person name="Wenning M."/>
            <person name="Brinks E."/>
            <person name="Kabisch J."/>
            <person name="Breitenwieser F."/>
            <person name="Lappann M."/>
            <person name="Boehnlein C."/>
            <person name="Franz C."/>
        </authorList>
    </citation>
    <scope>NUCLEOTIDE SEQUENCE [LARGE SCALE GENOMIC DNA]</scope>
    <source>
        <strain evidence="10 11">JCM 19841</strain>
    </source>
</reference>
<evidence type="ECO:0000256" key="7">
    <source>
        <dbReference type="ARBA" id="ARBA00044550"/>
    </source>
</evidence>
<gene>
    <name evidence="10" type="ORF">I5776_08955</name>
</gene>
<keyword evidence="3 10" id="KW-0347">Helicase</keyword>
<proteinExistence type="predicted"/>
<dbReference type="NCBIfam" id="TIGR00614">
    <property type="entry name" value="recQ_fam"/>
    <property type="match status" value="1"/>
</dbReference>
<evidence type="ECO:0000259" key="8">
    <source>
        <dbReference type="PROSITE" id="PS51192"/>
    </source>
</evidence>
<evidence type="ECO:0000313" key="11">
    <source>
        <dbReference type="Proteomes" id="UP000595691"/>
    </source>
</evidence>
<dbReference type="PROSITE" id="PS00690">
    <property type="entry name" value="DEAH_ATP_HELICASE"/>
    <property type="match status" value="1"/>
</dbReference>
<evidence type="ECO:0000313" key="10">
    <source>
        <dbReference type="EMBL" id="QQZ10994.1"/>
    </source>
</evidence>
<dbReference type="PANTHER" id="PTHR13710:SF84">
    <property type="entry name" value="ATP-DEPENDENT DNA HELICASE RECS-RELATED"/>
    <property type="match status" value="1"/>
</dbReference>
<evidence type="ECO:0000256" key="3">
    <source>
        <dbReference type="ARBA" id="ARBA00022806"/>
    </source>
</evidence>
<evidence type="ECO:0000256" key="5">
    <source>
        <dbReference type="ARBA" id="ARBA00023125"/>
    </source>
</evidence>
<keyword evidence="5" id="KW-0238">DNA-binding</keyword>
<dbReference type="InterPro" id="IPR002464">
    <property type="entry name" value="DNA/RNA_helicase_DEAH_CS"/>
</dbReference>
<accession>A0ABX7E700</accession>
<dbReference type="InterPro" id="IPR032284">
    <property type="entry name" value="RecQ_Zn-bd"/>
</dbReference>
<dbReference type="PROSITE" id="PS51192">
    <property type="entry name" value="HELICASE_ATP_BIND_1"/>
    <property type="match status" value="1"/>
</dbReference>
<organism evidence="10 11">
    <name type="scientific">Heyndrickxia vini</name>
    <dbReference type="NCBI Taxonomy" id="1476025"/>
    <lineage>
        <taxon>Bacteria</taxon>
        <taxon>Bacillati</taxon>
        <taxon>Bacillota</taxon>
        <taxon>Bacilli</taxon>
        <taxon>Bacillales</taxon>
        <taxon>Bacillaceae</taxon>
        <taxon>Heyndrickxia</taxon>
    </lineage>
</organism>
<dbReference type="PANTHER" id="PTHR13710">
    <property type="entry name" value="DNA HELICASE RECQ FAMILY MEMBER"/>
    <property type="match status" value="1"/>
</dbReference>
<feature type="domain" description="Helicase ATP-binding" evidence="8">
    <location>
        <begin position="26"/>
        <end position="193"/>
    </location>
</feature>
<dbReference type="Pfam" id="PF00270">
    <property type="entry name" value="DEAD"/>
    <property type="match status" value="1"/>
</dbReference>
<dbReference type="CDD" id="cd17920">
    <property type="entry name" value="DEXHc_RecQ"/>
    <property type="match status" value="1"/>
</dbReference>
<evidence type="ECO:0000256" key="4">
    <source>
        <dbReference type="ARBA" id="ARBA00022840"/>
    </source>
</evidence>
<sequence>MIRNLYDHLNKQFGYDMFRIGQEEVITSVMEGKHTLAVLPTGTGKSLCYQLPGYLLKGIVIIVSPLLSLMQDQVEQLKINGEKRVTALNSFLDPRERNQIIQNLQNYRFIYTSPEMLTNNGVLQKLKQIDISLFVVDEAHCISQWGPDFRPDYLNLRTIRSELNNPTTLALTATATEDVRADIIEHLNLYDVNQLVYSVDRPNIALVVEEAANYSDKVKKLLQFVKQLQKPGIIYFSSKRLTEEMAALLRNNGIAQSAAYHGGMDREQRILIQQQFLHNQLQVICATSAFGMGVNKENIHFVIHFHMPYQLDSYLQEIGRAGRDGKKSIAILLYSPGDEFLPLQIFENELPSDYQIEQFYLLNNNSSDKASLLNLTEIQLRFLTYYQNKYDKSEVEKHVKRIRDMRIQYKQNKLNEMIKWVKSTTCRREGILHYFQEQKVNNVTDCCDVCGVDIINYQTAFQDTIRSQNENWRLMLKNLLIRGDEE</sequence>